<evidence type="ECO:0000313" key="1">
    <source>
        <dbReference type="EMBL" id="RNA60999.1"/>
    </source>
</evidence>
<evidence type="ECO:0008006" key="3">
    <source>
        <dbReference type="Google" id="ProtNLM"/>
    </source>
</evidence>
<dbReference type="AlphaFoldDB" id="A0A3M7TEC4"/>
<sequence length="219" mass="25832">MKRSKIILFFSSLILLSCTKKIDKDFISSNDIFNDITNLKKYDNVQKINADTLIKIKASNKEYIIEGYINKILNKKTGWWTIHDINKINKVRLQYIHFENEENINQYIFYKNNFIDSVRSKFYSLKKNGNILNYYFHTPKSKESVLSANLYYIILDENNNILKESKIENKINKSHYYLFTLETPIAKKVMIKSLFSETLNVNDKSLGTNEILTEDLVVL</sequence>
<comment type="caution">
    <text evidence="1">The sequence shown here is derived from an EMBL/GenBank/DDBJ whole genome shotgun (WGS) entry which is preliminary data.</text>
</comment>
<dbReference type="Proteomes" id="UP000278775">
    <property type="component" value="Unassembled WGS sequence"/>
</dbReference>
<organism evidence="1 2">
    <name type="scientific">Chryseobacterium nematophagum</name>
    <dbReference type="NCBI Taxonomy" id="2305228"/>
    <lineage>
        <taxon>Bacteria</taxon>
        <taxon>Pseudomonadati</taxon>
        <taxon>Bacteroidota</taxon>
        <taxon>Flavobacteriia</taxon>
        <taxon>Flavobacteriales</taxon>
        <taxon>Weeksellaceae</taxon>
        <taxon>Chryseobacterium group</taxon>
        <taxon>Chryseobacterium</taxon>
    </lineage>
</organism>
<name>A0A3M7TEC4_9FLAO</name>
<gene>
    <name evidence="1" type="ORF">D1631_03145</name>
</gene>
<dbReference type="RefSeq" id="WP_122635179.1">
    <property type="nucleotide sequence ID" value="NZ_QWIU01000002.1"/>
</dbReference>
<protein>
    <recommendedName>
        <fullName evidence="3">Lipoprotein</fullName>
    </recommendedName>
</protein>
<dbReference type="OrthoDB" id="9972264at2"/>
<evidence type="ECO:0000313" key="2">
    <source>
        <dbReference type="Proteomes" id="UP000278775"/>
    </source>
</evidence>
<reference evidence="1 2" key="1">
    <citation type="submission" date="2018-08" db="EMBL/GenBank/DDBJ databases">
        <title>Chryseobacterium nematophagum: a novel matrix digesting pathogen of nematodes.</title>
        <authorList>
            <person name="Page A."/>
            <person name="Roberts M."/>
            <person name="Felix M.-A."/>
            <person name="Weir W."/>
        </authorList>
    </citation>
    <scope>NUCLEOTIDE SEQUENCE [LARGE SCALE GENOMIC DNA]</scope>
    <source>
        <strain evidence="1 2">JUb129</strain>
    </source>
</reference>
<accession>A0A3M7TEC4</accession>
<proteinExistence type="predicted"/>
<dbReference type="PROSITE" id="PS51257">
    <property type="entry name" value="PROKAR_LIPOPROTEIN"/>
    <property type="match status" value="1"/>
</dbReference>
<dbReference type="EMBL" id="QWIU01000002">
    <property type="protein sequence ID" value="RNA60999.1"/>
    <property type="molecule type" value="Genomic_DNA"/>
</dbReference>